<dbReference type="Pfam" id="PF16875">
    <property type="entry name" value="Glyco_hydro_36N"/>
    <property type="match status" value="1"/>
</dbReference>
<comment type="similarity">
    <text evidence="5">Belongs to the glycosyl hydrolase.</text>
</comment>
<evidence type="ECO:0000259" key="7">
    <source>
        <dbReference type="Pfam" id="PF16874"/>
    </source>
</evidence>
<evidence type="ECO:0000313" key="9">
    <source>
        <dbReference type="EMBL" id="MBS2100670.1"/>
    </source>
</evidence>
<feature type="signal peptide" evidence="6">
    <location>
        <begin position="1"/>
        <end position="24"/>
    </location>
</feature>
<accession>A0ABS5K0T5</accession>
<dbReference type="PANTHER" id="PTHR43053">
    <property type="entry name" value="GLYCOSIDASE FAMILY 31"/>
    <property type="match status" value="1"/>
</dbReference>
<dbReference type="RefSeq" id="WP_212218971.1">
    <property type="nucleotide sequence ID" value="NZ_JAGUCO010000027.1"/>
</dbReference>
<evidence type="ECO:0000259" key="8">
    <source>
        <dbReference type="Pfam" id="PF16875"/>
    </source>
</evidence>
<sequence>MKTTLKTILFAIGILLLPCSVIVAQNSNVIEIQTQSTSLVYAVDKDGRLVFQHYGAKVDANDDFMQQRAYPKMDTDRDFSYEAYPAFGHGNINEPALTVIHSDGSLNTELIYNGVNVDKSNPNVEETVIQLKDPVYDFTVELHTKAFYKEDVISQWTVIKNDEEGAVKLTNYASSYLPLKAQSYYLTHFYGAWAGEMTMVEEKIENGIKVIDCKKGVRTTQTENASFILSLNHPSLENSGECYGGALAWSGNYRLAFQLDEWKMLNIVSGINPFHSDWTLKTGEQFTTPEMIYTYSNEGRGQVSRNLHDWGRTYAMVGGNKIHDIVLNSWEGAYFTFDEKTLTGMMDDAAEMGIETFVLDDGWFGNKYPRNSDTAGLGDWQTNKKKLPHGIDYLIKYAHKKGLKFGLWIEPEMVNPKSELAENHPEWIVQSNGREKITWRNQLLLDLSNPKVQDFVYNVFDSLLTTHPGIEYIKWDANRHVEQAGSTYLPSSEQTHLWNGYTQGLYAVYERIRAKYPDFVIQDCASGGGRLDYGALKYHNEYWTSDNTDPLSRIFIQYGTTLIYPPVGAASHVSTSPNHQTMRVTPLKFRFDVAMTGRLGMELQPKDIQGEDRIFAEDAIKNYKQFIRPIITNGDLYRLQSPYDEGGYASQMFVSKDKESAVLYAFSTDQHTRGVYSTIKLNGLDTNKEYQIVEINKQGDSQFLGDGQTFSASYLMNVGIELTLSEQFDSAVFKLKAVGDNK</sequence>
<dbReference type="InterPro" id="IPR017853">
    <property type="entry name" value="GH"/>
</dbReference>
<name>A0ABS5K0T5_9BACT</name>
<organism evidence="9 10">
    <name type="scientific">Carboxylicivirga linearis</name>
    <dbReference type="NCBI Taxonomy" id="1628157"/>
    <lineage>
        <taxon>Bacteria</taxon>
        <taxon>Pseudomonadati</taxon>
        <taxon>Bacteroidota</taxon>
        <taxon>Bacteroidia</taxon>
        <taxon>Marinilabiliales</taxon>
        <taxon>Marinilabiliaceae</taxon>
        <taxon>Carboxylicivirga</taxon>
    </lineage>
</organism>
<gene>
    <name evidence="9" type="ORF">KEM10_20455</name>
</gene>
<feature type="domain" description="Glycosyl hydrolase family 36 N-terminal" evidence="8">
    <location>
        <begin position="48"/>
        <end position="281"/>
    </location>
</feature>
<dbReference type="Gene3D" id="2.60.40.1180">
    <property type="entry name" value="Golgi alpha-mannosidase II"/>
    <property type="match status" value="1"/>
</dbReference>
<evidence type="ECO:0000256" key="4">
    <source>
        <dbReference type="ARBA" id="ARBA00023295"/>
    </source>
</evidence>
<comment type="caution">
    <text evidence="9">The sequence shown here is derived from an EMBL/GenBank/DDBJ whole genome shotgun (WGS) entry which is preliminary data.</text>
</comment>
<keyword evidence="3 5" id="KW-0378">Hydrolase</keyword>
<keyword evidence="10" id="KW-1185">Reference proteome</keyword>
<dbReference type="InterPro" id="IPR031704">
    <property type="entry name" value="Glyco_hydro_36_N"/>
</dbReference>
<evidence type="ECO:0000256" key="1">
    <source>
        <dbReference type="ARBA" id="ARBA00001255"/>
    </source>
</evidence>
<dbReference type="Pfam" id="PF02065">
    <property type="entry name" value="Melibiase"/>
    <property type="match status" value="1"/>
</dbReference>
<dbReference type="PROSITE" id="PS00512">
    <property type="entry name" value="ALPHA_GALACTOSIDASE"/>
    <property type="match status" value="1"/>
</dbReference>
<dbReference type="InterPro" id="IPR031705">
    <property type="entry name" value="Glyco_hydro_36_C"/>
</dbReference>
<dbReference type="InterPro" id="IPR013785">
    <property type="entry name" value="Aldolase_TIM"/>
</dbReference>
<comment type="catalytic activity">
    <reaction evidence="1 5">
        <text>Hydrolysis of terminal, non-reducing alpha-D-galactose residues in alpha-D-galactosides, including galactose oligosaccharides, galactomannans and galactolipids.</text>
        <dbReference type="EC" id="3.2.1.22"/>
    </reaction>
</comment>
<dbReference type="InterPro" id="IPR050985">
    <property type="entry name" value="Alpha-glycosidase_related"/>
</dbReference>
<evidence type="ECO:0000256" key="3">
    <source>
        <dbReference type="ARBA" id="ARBA00022801"/>
    </source>
</evidence>
<dbReference type="InterPro" id="IPR002252">
    <property type="entry name" value="Glyco_hydro_36"/>
</dbReference>
<dbReference type="Pfam" id="PF16874">
    <property type="entry name" value="Glyco_hydro_36C"/>
    <property type="match status" value="1"/>
</dbReference>
<protein>
    <recommendedName>
        <fullName evidence="2 5">Alpha-galactosidase</fullName>
        <ecNumber evidence="2 5">3.2.1.22</ecNumber>
    </recommendedName>
</protein>
<keyword evidence="4 5" id="KW-0326">Glycosidase</keyword>
<dbReference type="SUPFAM" id="SSF51445">
    <property type="entry name" value="(Trans)glycosidases"/>
    <property type="match status" value="1"/>
</dbReference>
<evidence type="ECO:0000256" key="5">
    <source>
        <dbReference type="PIRNR" id="PIRNR005536"/>
    </source>
</evidence>
<dbReference type="GO" id="GO:0004557">
    <property type="term" value="F:alpha-galactosidase activity"/>
    <property type="evidence" value="ECO:0007669"/>
    <property type="project" value="UniProtKB-EC"/>
</dbReference>
<evidence type="ECO:0000256" key="2">
    <source>
        <dbReference type="ARBA" id="ARBA00012755"/>
    </source>
</evidence>
<dbReference type="PANTHER" id="PTHR43053:SF3">
    <property type="entry name" value="ALPHA-GALACTOSIDASE C-RELATED"/>
    <property type="match status" value="1"/>
</dbReference>
<evidence type="ECO:0000313" key="10">
    <source>
        <dbReference type="Proteomes" id="UP000708576"/>
    </source>
</evidence>
<dbReference type="EC" id="3.2.1.22" evidence="2 5"/>
<feature type="chain" id="PRO_5045836105" description="Alpha-galactosidase" evidence="6">
    <location>
        <begin position="25"/>
        <end position="742"/>
    </location>
</feature>
<proteinExistence type="inferred from homology"/>
<reference evidence="9 10" key="1">
    <citation type="journal article" date="2015" name="Int. J. Syst. Evol. Microbiol.">
        <title>Carboxylicivirga linearis sp. nov., isolated from a sea cucumber culture pond.</title>
        <authorList>
            <person name="Wang F.Q."/>
            <person name="Zhou Y.X."/>
            <person name="Lin X.Z."/>
            <person name="Chen G.J."/>
            <person name="Du Z.J."/>
        </authorList>
    </citation>
    <scope>NUCLEOTIDE SEQUENCE [LARGE SCALE GENOMIC DNA]</scope>
    <source>
        <strain evidence="9 10">FB218</strain>
    </source>
</reference>
<dbReference type="CDD" id="cd14791">
    <property type="entry name" value="GH36"/>
    <property type="match status" value="1"/>
</dbReference>
<dbReference type="EMBL" id="JAGUCO010000027">
    <property type="protein sequence ID" value="MBS2100670.1"/>
    <property type="molecule type" value="Genomic_DNA"/>
</dbReference>
<keyword evidence="6" id="KW-0732">Signal</keyword>
<dbReference type="InterPro" id="IPR013780">
    <property type="entry name" value="Glyco_hydro_b"/>
</dbReference>
<dbReference type="Gene3D" id="2.70.98.60">
    <property type="entry name" value="alpha-galactosidase from lactobacil brevis"/>
    <property type="match status" value="1"/>
</dbReference>
<dbReference type="InterPro" id="IPR000111">
    <property type="entry name" value="Glyco_hydro_27/36_CS"/>
</dbReference>
<dbReference type="Proteomes" id="UP000708576">
    <property type="component" value="Unassembled WGS sequence"/>
</dbReference>
<dbReference type="PIRSF" id="PIRSF005536">
    <property type="entry name" value="Agal"/>
    <property type="match status" value="1"/>
</dbReference>
<evidence type="ECO:0000256" key="6">
    <source>
        <dbReference type="SAM" id="SignalP"/>
    </source>
</evidence>
<feature type="domain" description="Glycosyl hydrolase family 36 C-terminal" evidence="7">
    <location>
        <begin position="649"/>
        <end position="735"/>
    </location>
</feature>
<dbReference type="PRINTS" id="PR00743">
    <property type="entry name" value="GLHYDRLASE36"/>
</dbReference>
<dbReference type="Gene3D" id="3.20.20.70">
    <property type="entry name" value="Aldolase class I"/>
    <property type="match status" value="1"/>
</dbReference>
<dbReference type="InterPro" id="IPR038417">
    <property type="entry name" value="Alpga-gal_N_sf"/>
</dbReference>